<dbReference type="EMBL" id="JAWRVE010000047">
    <property type="protein sequence ID" value="KAL1868064.1"/>
    <property type="molecule type" value="Genomic_DNA"/>
</dbReference>
<proteinExistence type="predicted"/>
<evidence type="ECO:0000313" key="3">
    <source>
        <dbReference type="EMBL" id="KAL1868064.1"/>
    </source>
</evidence>
<dbReference type="Proteomes" id="UP001583177">
    <property type="component" value="Unassembled WGS sequence"/>
</dbReference>
<feature type="region of interest" description="Disordered" evidence="1">
    <location>
        <begin position="210"/>
        <end position="282"/>
    </location>
</feature>
<feature type="transmembrane region" description="Helical" evidence="2">
    <location>
        <begin position="72"/>
        <end position="95"/>
    </location>
</feature>
<keyword evidence="4" id="KW-1185">Reference proteome</keyword>
<keyword evidence="2" id="KW-0812">Transmembrane</keyword>
<sequence length="282" mass="29713">MASMANSANAAIATASNNAAVALASISGSLAAVASAARQSALAEQANASAVRAQAQTQVMTAQGNAIGVTQTTIAIVASIAGTFILSLVGFLFFLRSRNRQQRRRIAELKGTIKRPLSPTGSSNMVWDNKGWRQKSEKDRQQEETTRQSPEPQPMIGVATSSQTGREAKRSSNWPLSSSASGEAKKMSQIMNPSNINIVKVGQAEGGASQAANDPAAISQQQSTAKPPNLSLFPKITEPGSKTDNPGPGKEASNTKQPSVNTQYPPRYSVEPERGSMNINMM</sequence>
<feature type="compositionally biased region" description="Polar residues" evidence="1">
    <location>
        <begin position="252"/>
        <end position="264"/>
    </location>
</feature>
<comment type="caution">
    <text evidence="3">The sequence shown here is derived from an EMBL/GenBank/DDBJ whole genome shotgun (WGS) entry which is preliminary data.</text>
</comment>
<evidence type="ECO:0000256" key="1">
    <source>
        <dbReference type="SAM" id="MobiDB-lite"/>
    </source>
</evidence>
<evidence type="ECO:0000313" key="4">
    <source>
        <dbReference type="Proteomes" id="UP001583177"/>
    </source>
</evidence>
<accession>A0ABR3WX28</accession>
<feature type="compositionally biased region" description="Polar residues" evidence="1">
    <location>
        <begin position="159"/>
        <end position="181"/>
    </location>
</feature>
<feature type="compositionally biased region" description="Basic and acidic residues" evidence="1">
    <location>
        <begin position="130"/>
        <end position="146"/>
    </location>
</feature>
<evidence type="ECO:0000256" key="2">
    <source>
        <dbReference type="SAM" id="Phobius"/>
    </source>
</evidence>
<reference evidence="3 4" key="1">
    <citation type="journal article" date="2024" name="IMA Fungus">
        <title>IMA Genome - F19 : A genome assembly and annotation guide to empower mycologists, including annotated draft genome sequences of Ceratocystis pirilliformis, Diaporthe australafricana, Fusarium ophioides, Paecilomyces lecythidis, and Sporothrix stenoceras.</title>
        <authorList>
            <person name="Aylward J."/>
            <person name="Wilson A.M."/>
            <person name="Visagie C.M."/>
            <person name="Spraker J."/>
            <person name="Barnes I."/>
            <person name="Buitendag C."/>
            <person name="Ceriani C."/>
            <person name="Del Mar Angel L."/>
            <person name="du Plessis D."/>
            <person name="Fuchs T."/>
            <person name="Gasser K."/>
            <person name="Kramer D."/>
            <person name="Li W."/>
            <person name="Munsamy K."/>
            <person name="Piso A."/>
            <person name="Price J.L."/>
            <person name="Sonnekus B."/>
            <person name="Thomas C."/>
            <person name="van der Nest A."/>
            <person name="van Dijk A."/>
            <person name="van Heerden A."/>
            <person name="van Vuuren N."/>
            <person name="Yilmaz N."/>
            <person name="Duong T.A."/>
            <person name="van der Merwe N.A."/>
            <person name="Wingfield M.J."/>
            <person name="Wingfield B.D."/>
        </authorList>
    </citation>
    <scope>NUCLEOTIDE SEQUENCE [LARGE SCALE GENOMIC DNA]</scope>
    <source>
        <strain evidence="3 4">CMW 18300</strain>
    </source>
</reference>
<name>A0ABR3WX28_9PEZI</name>
<feature type="region of interest" description="Disordered" evidence="1">
    <location>
        <begin position="110"/>
        <end position="189"/>
    </location>
</feature>
<gene>
    <name evidence="3" type="ORF">Daus18300_006045</name>
</gene>
<keyword evidence="2" id="KW-1133">Transmembrane helix</keyword>
<keyword evidence="2" id="KW-0472">Membrane</keyword>
<organism evidence="3 4">
    <name type="scientific">Diaporthe australafricana</name>
    <dbReference type="NCBI Taxonomy" id="127596"/>
    <lineage>
        <taxon>Eukaryota</taxon>
        <taxon>Fungi</taxon>
        <taxon>Dikarya</taxon>
        <taxon>Ascomycota</taxon>
        <taxon>Pezizomycotina</taxon>
        <taxon>Sordariomycetes</taxon>
        <taxon>Sordariomycetidae</taxon>
        <taxon>Diaporthales</taxon>
        <taxon>Diaporthaceae</taxon>
        <taxon>Diaporthe</taxon>
    </lineage>
</organism>
<protein>
    <submittedName>
        <fullName evidence="3">Uncharacterized protein</fullName>
    </submittedName>
</protein>